<dbReference type="RefSeq" id="WP_309861473.1">
    <property type="nucleotide sequence ID" value="NZ_JAVDQG010000001.1"/>
</dbReference>
<sequence>MTAEYEKSREQLSEILQRDEFQSGMWWQHLLERFDQLPVIGEWSIGNWLNNLLSSLFRAGAGSGVGWLLPVLLAILLTLILWVIVKQLYLSRPAGEEESPSTAEESKALQWWERGEAHALRGEYREGIRCLFRHALETLDHREALDRRDHKTNREYREEVAVAAPIYLPVFQLLVLRFELVWYGMIEPEASDYEEYRRLCEGLTGGGTIEAG</sequence>
<proteinExistence type="predicted"/>
<evidence type="ECO:0000259" key="2">
    <source>
        <dbReference type="Pfam" id="PF13559"/>
    </source>
</evidence>
<dbReference type="Pfam" id="PF13559">
    <property type="entry name" value="DUF4129"/>
    <property type="match status" value="1"/>
</dbReference>
<feature type="domain" description="Protein-glutamine gamma-glutamyltransferase-like C-terminal" evidence="2">
    <location>
        <begin position="131"/>
        <end position="200"/>
    </location>
</feature>
<keyword evidence="1" id="KW-1133">Transmembrane helix</keyword>
<dbReference type="Proteomes" id="UP001185012">
    <property type="component" value="Unassembled WGS sequence"/>
</dbReference>
<evidence type="ECO:0000256" key="1">
    <source>
        <dbReference type="SAM" id="Phobius"/>
    </source>
</evidence>
<organism evidence="3 4">
    <name type="scientific">Desmospora profundinema</name>
    <dbReference type="NCBI Taxonomy" id="1571184"/>
    <lineage>
        <taxon>Bacteria</taxon>
        <taxon>Bacillati</taxon>
        <taxon>Bacillota</taxon>
        <taxon>Bacilli</taxon>
        <taxon>Bacillales</taxon>
        <taxon>Thermoactinomycetaceae</taxon>
        <taxon>Desmospora</taxon>
    </lineage>
</organism>
<evidence type="ECO:0000313" key="4">
    <source>
        <dbReference type="Proteomes" id="UP001185012"/>
    </source>
</evidence>
<gene>
    <name evidence="3" type="ORF">JOE21_000299</name>
</gene>
<dbReference type="EMBL" id="JAVDQG010000001">
    <property type="protein sequence ID" value="MDR6224311.1"/>
    <property type="molecule type" value="Genomic_DNA"/>
</dbReference>
<keyword evidence="4" id="KW-1185">Reference proteome</keyword>
<keyword evidence="1" id="KW-0472">Membrane</keyword>
<evidence type="ECO:0000313" key="3">
    <source>
        <dbReference type="EMBL" id="MDR6224311.1"/>
    </source>
</evidence>
<reference evidence="3 4" key="1">
    <citation type="submission" date="2023-07" db="EMBL/GenBank/DDBJ databases">
        <title>Genomic Encyclopedia of Type Strains, Phase IV (KMG-IV): sequencing the most valuable type-strain genomes for metagenomic binning, comparative biology and taxonomic classification.</title>
        <authorList>
            <person name="Goeker M."/>
        </authorList>
    </citation>
    <scope>NUCLEOTIDE SEQUENCE [LARGE SCALE GENOMIC DNA]</scope>
    <source>
        <strain evidence="3 4">DSM 45903</strain>
    </source>
</reference>
<keyword evidence="1" id="KW-0812">Transmembrane</keyword>
<comment type="caution">
    <text evidence="3">The sequence shown here is derived from an EMBL/GenBank/DDBJ whole genome shotgun (WGS) entry which is preliminary data.</text>
</comment>
<dbReference type="InterPro" id="IPR025403">
    <property type="entry name" value="TgpA-like_C"/>
</dbReference>
<name>A0ABU1IHR7_9BACL</name>
<accession>A0ABU1IHR7</accession>
<feature type="transmembrane region" description="Helical" evidence="1">
    <location>
        <begin position="65"/>
        <end position="85"/>
    </location>
</feature>
<protein>
    <recommendedName>
        <fullName evidence="2">Protein-glutamine gamma-glutamyltransferase-like C-terminal domain-containing protein</fullName>
    </recommendedName>
</protein>